<protein>
    <submittedName>
        <fullName evidence="1">Uncharacterized protein</fullName>
    </submittedName>
</protein>
<keyword evidence="2" id="KW-1185">Reference proteome</keyword>
<sequence>MGFLFLQHCLILMASTFRYCNWPQLRLNAKVYLFVEFSHPFSG</sequence>
<reference evidence="1" key="1">
    <citation type="journal article" date="2011" name="J. Bacteriol.">
        <title>Complete genome sequence of seawater bacterium Glaciecola nitratireducens FR1064T.</title>
        <authorList>
            <person name="Bian F."/>
            <person name="Qin Q.L."/>
            <person name="Xie B.B."/>
            <person name="Shu Y.L."/>
            <person name="Zhang X.Y."/>
            <person name="Yu Y."/>
            <person name="Chen B."/>
            <person name="Chen X.L."/>
            <person name="Zhou B.C."/>
            <person name="Zhang Y.Z."/>
        </authorList>
    </citation>
    <scope>NUCLEOTIDE SEQUENCE [LARGE SCALE GENOMIC DNA]</scope>
    <source>
        <strain evidence="1">FR1064</strain>
    </source>
</reference>
<dbReference type="STRING" id="1085623.GNIT_3170"/>
<dbReference type="EMBL" id="CP003060">
    <property type="protein sequence ID" value="AEP31265.1"/>
    <property type="molecule type" value="Genomic_DNA"/>
</dbReference>
<organism evidence="1 2">
    <name type="scientific">Glaciecola nitratireducens (strain JCM 12485 / KCTC 12276 / FR1064)</name>
    <dbReference type="NCBI Taxonomy" id="1085623"/>
    <lineage>
        <taxon>Bacteria</taxon>
        <taxon>Pseudomonadati</taxon>
        <taxon>Pseudomonadota</taxon>
        <taxon>Gammaproteobacteria</taxon>
        <taxon>Alteromonadales</taxon>
        <taxon>Alteromonadaceae</taxon>
        <taxon>Brumicola</taxon>
    </lineage>
</organism>
<evidence type="ECO:0000313" key="1">
    <source>
        <dbReference type="EMBL" id="AEP31265.1"/>
    </source>
</evidence>
<gene>
    <name evidence="1" type="ordered locus">GNIT_3170</name>
</gene>
<evidence type="ECO:0000313" key="2">
    <source>
        <dbReference type="Proteomes" id="UP000009282"/>
    </source>
</evidence>
<dbReference type="AlphaFoldDB" id="G4QDZ1"/>
<proteinExistence type="predicted"/>
<dbReference type="HOGENOM" id="CLU_3234172_0_0_6"/>
<name>G4QDZ1_GLANF</name>
<dbReference type="Proteomes" id="UP000009282">
    <property type="component" value="Chromosome"/>
</dbReference>
<accession>G4QDZ1</accession>
<dbReference type="KEGG" id="gni:GNIT_3170"/>